<evidence type="ECO:0000313" key="1">
    <source>
        <dbReference type="EMBL" id="EMI23518.1"/>
    </source>
</evidence>
<dbReference type="Gene3D" id="3.30.420.10">
    <property type="entry name" value="Ribonuclease H-like superfamily/Ribonuclease H"/>
    <property type="match status" value="1"/>
</dbReference>
<keyword evidence="1" id="KW-0269">Exonuclease</keyword>
<dbReference type="InterPro" id="IPR036397">
    <property type="entry name" value="RNaseH_sf"/>
</dbReference>
<reference evidence="1 2" key="1">
    <citation type="journal article" date="2013" name="Mar. Genomics">
        <title>Expression of sulfatases in Rhodopirellula baltica and the diversity of sulfatases in the genus Rhodopirellula.</title>
        <authorList>
            <person name="Wegner C.E."/>
            <person name="Richter-Heitmann T."/>
            <person name="Klindworth A."/>
            <person name="Klockow C."/>
            <person name="Richter M."/>
            <person name="Achstetter T."/>
            <person name="Glockner F.O."/>
            <person name="Harder J."/>
        </authorList>
    </citation>
    <scope>NUCLEOTIDE SEQUENCE [LARGE SCALE GENOMIC DNA]</scope>
    <source>
        <strain evidence="1 2">SH398</strain>
    </source>
</reference>
<dbReference type="GO" id="GO:0004527">
    <property type="term" value="F:exonuclease activity"/>
    <property type="evidence" value="ECO:0007669"/>
    <property type="project" value="UniProtKB-KW"/>
</dbReference>
<dbReference type="PANTHER" id="PTHR23044">
    <property type="entry name" value="3'-5' EXONUCLEASE ERI1-RELATED"/>
    <property type="match status" value="1"/>
</dbReference>
<sequence>MFCSWGNYDRTQFEFACIQHNVAYPFGDRHINLKAEFAKANGRRKKLGVPAALRSVGLTFSGSYHRGIDDARNIGSLIPCIFPPSSCVGGSKAVRQASFGIRIVSGSVIARAYNPDERWIAKCLVL</sequence>
<comment type="caution">
    <text evidence="1">The sequence shown here is derived from an EMBL/GenBank/DDBJ whole genome shotgun (WGS) entry which is preliminary data.</text>
</comment>
<dbReference type="InterPro" id="IPR012337">
    <property type="entry name" value="RNaseH-like_sf"/>
</dbReference>
<dbReference type="InterPro" id="IPR051274">
    <property type="entry name" value="3-5_Exoribonuclease"/>
</dbReference>
<proteinExistence type="predicted"/>
<dbReference type="EMBL" id="ANOF01000193">
    <property type="protein sequence ID" value="EMI23518.1"/>
    <property type="molecule type" value="Genomic_DNA"/>
</dbReference>
<accession>M5RVZ2</accession>
<dbReference type="AlphaFoldDB" id="M5RVZ2"/>
<dbReference type="SUPFAM" id="SSF53098">
    <property type="entry name" value="Ribonuclease H-like"/>
    <property type="match status" value="1"/>
</dbReference>
<dbReference type="STRING" id="1263868.RESH_05889"/>
<keyword evidence="1" id="KW-0540">Nuclease</keyword>
<gene>
    <name evidence="1" type="ORF">RESH_05889</name>
</gene>
<name>M5RVZ2_9BACT</name>
<dbReference type="GO" id="GO:0003676">
    <property type="term" value="F:nucleic acid binding"/>
    <property type="evidence" value="ECO:0007669"/>
    <property type="project" value="InterPro"/>
</dbReference>
<evidence type="ECO:0000313" key="2">
    <source>
        <dbReference type="Proteomes" id="UP000011996"/>
    </source>
</evidence>
<protein>
    <submittedName>
        <fullName evidence="1">Exonuclease, RNase T and DNA polymerase III</fullName>
    </submittedName>
</protein>
<dbReference type="PANTHER" id="PTHR23044:SF61">
    <property type="entry name" value="3'-5' EXORIBONUCLEASE 1-RELATED"/>
    <property type="match status" value="1"/>
</dbReference>
<keyword evidence="1" id="KW-0378">Hydrolase</keyword>
<dbReference type="Proteomes" id="UP000011996">
    <property type="component" value="Unassembled WGS sequence"/>
</dbReference>
<organism evidence="1 2">
    <name type="scientific">Rhodopirellula europaea SH398</name>
    <dbReference type="NCBI Taxonomy" id="1263868"/>
    <lineage>
        <taxon>Bacteria</taxon>
        <taxon>Pseudomonadati</taxon>
        <taxon>Planctomycetota</taxon>
        <taxon>Planctomycetia</taxon>
        <taxon>Pirellulales</taxon>
        <taxon>Pirellulaceae</taxon>
        <taxon>Rhodopirellula</taxon>
    </lineage>
</organism>